<dbReference type="SMART" id="SM00448">
    <property type="entry name" value="REC"/>
    <property type="match status" value="1"/>
</dbReference>
<dbReference type="InterPro" id="IPR011006">
    <property type="entry name" value="CheY-like_superfamily"/>
</dbReference>
<dbReference type="Pfam" id="PF04397">
    <property type="entry name" value="LytTR"/>
    <property type="match status" value="1"/>
</dbReference>
<dbReference type="GO" id="GO:0003677">
    <property type="term" value="F:DNA binding"/>
    <property type="evidence" value="ECO:0007669"/>
    <property type="project" value="InterPro"/>
</dbReference>
<dbReference type="SUPFAM" id="SSF52172">
    <property type="entry name" value="CheY-like"/>
    <property type="match status" value="1"/>
</dbReference>
<dbReference type="InterPro" id="IPR007492">
    <property type="entry name" value="LytTR_DNA-bd_dom"/>
</dbReference>
<proteinExistence type="predicted"/>
<dbReference type="SMART" id="SM00850">
    <property type="entry name" value="LytTR"/>
    <property type="match status" value="1"/>
</dbReference>
<organism evidence="3">
    <name type="scientific">bioreactor metagenome</name>
    <dbReference type="NCBI Taxonomy" id="1076179"/>
    <lineage>
        <taxon>unclassified sequences</taxon>
        <taxon>metagenomes</taxon>
        <taxon>ecological metagenomes</taxon>
    </lineage>
</organism>
<evidence type="ECO:0000259" key="1">
    <source>
        <dbReference type="PROSITE" id="PS50110"/>
    </source>
</evidence>
<dbReference type="InterPro" id="IPR001789">
    <property type="entry name" value="Sig_transdc_resp-reg_receiver"/>
</dbReference>
<evidence type="ECO:0000259" key="2">
    <source>
        <dbReference type="PROSITE" id="PS50930"/>
    </source>
</evidence>
<comment type="caution">
    <text evidence="3">The sequence shown here is derived from an EMBL/GenBank/DDBJ whole genome shotgun (WGS) entry which is preliminary data.</text>
</comment>
<dbReference type="Pfam" id="PF00072">
    <property type="entry name" value="Response_reg"/>
    <property type="match status" value="1"/>
</dbReference>
<dbReference type="PANTHER" id="PTHR37299:SF1">
    <property type="entry name" value="STAGE 0 SPORULATION PROTEIN A HOMOLOG"/>
    <property type="match status" value="1"/>
</dbReference>
<dbReference type="Gene3D" id="2.40.50.1020">
    <property type="entry name" value="LytTr DNA-binding domain"/>
    <property type="match status" value="1"/>
</dbReference>
<accession>A0A644XG44</accession>
<dbReference type="PROSITE" id="PS50930">
    <property type="entry name" value="HTH_LYTTR"/>
    <property type="match status" value="1"/>
</dbReference>
<name>A0A644XG44_9ZZZZ</name>
<evidence type="ECO:0000313" key="3">
    <source>
        <dbReference type="EMBL" id="MPM14738.1"/>
    </source>
</evidence>
<feature type="domain" description="HTH LytTR-type" evidence="2">
    <location>
        <begin position="145"/>
        <end position="248"/>
    </location>
</feature>
<dbReference type="PROSITE" id="PS50110">
    <property type="entry name" value="RESPONSE_REGULATORY"/>
    <property type="match status" value="1"/>
</dbReference>
<feature type="domain" description="Response regulatory" evidence="1">
    <location>
        <begin position="7"/>
        <end position="120"/>
    </location>
</feature>
<sequence>MAENNLKVIIIDDEESGRSALRNFIAEICRDVTVVAEADGVASGIGQIILQKPDLVFLDVRMQDGTGFDLLEKIPERDFQVVFVTSFDHYAVQAFRFSAVDYLLKPVDPDLLSDAIEKARIAQSRSDISSKLDVLVSNIGKLEKLAIPSVEGIRFVRIDEIVRCESDDNYTTVFMRNGEKIVVSKTLKDYERLLSDMHFCRVHKQHLVNLKYVEKYVPGDGGYLILEDGSHVDVSRRKKDQLLDLLMK</sequence>
<dbReference type="EMBL" id="VSSQ01002329">
    <property type="protein sequence ID" value="MPM14738.1"/>
    <property type="molecule type" value="Genomic_DNA"/>
</dbReference>
<dbReference type="PANTHER" id="PTHR37299">
    <property type="entry name" value="TRANSCRIPTIONAL REGULATOR-RELATED"/>
    <property type="match status" value="1"/>
</dbReference>
<dbReference type="AlphaFoldDB" id="A0A644XG44"/>
<dbReference type="GO" id="GO:0000156">
    <property type="term" value="F:phosphorelay response regulator activity"/>
    <property type="evidence" value="ECO:0007669"/>
    <property type="project" value="InterPro"/>
</dbReference>
<protein>
    <submittedName>
        <fullName evidence="3">Transcriptional regulatory protein BtsR</fullName>
    </submittedName>
</protein>
<dbReference type="InterPro" id="IPR046947">
    <property type="entry name" value="LytR-like"/>
</dbReference>
<gene>
    <name evidence="3" type="primary">btsR_14</name>
    <name evidence="3" type="ORF">SDC9_61102</name>
</gene>
<dbReference type="Gene3D" id="3.40.50.2300">
    <property type="match status" value="1"/>
</dbReference>
<reference evidence="3" key="1">
    <citation type="submission" date="2019-08" db="EMBL/GenBank/DDBJ databases">
        <authorList>
            <person name="Kucharzyk K."/>
            <person name="Murdoch R.W."/>
            <person name="Higgins S."/>
            <person name="Loffler F."/>
        </authorList>
    </citation>
    <scope>NUCLEOTIDE SEQUENCE</scope>
</reference>